<reference evidence="1 2" key="1">
    <citation type="submission" date="2016-10" db="EMBL/GenBank/DDBJ databases">
        <authorList>
            <person name="de Groot N.N."/>
        </authorList>
    </citation>
    <scope>NUCLEOTIDE SEQUENCE [LARGE SCALE GENOMIC DNA]</scope>
    <source>
        <strain evidence="1 2">DSM 18978</strain>
    </source>
</reference>
<dbReference type="AlphaFoldDB" id="A0A1G5AE70"/>
<proteinExistence type="predicted"/>
<dbReference type="STRING" id="1120976.SAMN03080606_00085"/>
<protein>
    <submittedName>
        <fullName evidence="1">Uncharacterized protein</fullName>
    </submittedName>
</protein>
<dbReference type="EMBL" id="FMUS01000001">
    <property type="protein sequence ID" value="SCX76167.1"/>
    <property type="molecule type" value="Genomic_DNA"/>
</dbReference>
<name>A0A1G5AE70_9FIRM</name>
<organism evidence="1 2">
    <name type="scientific">Alkaliphilus peptidifermentans DSM 18978</name>
    <dbReference type="NCBI Taxonomy" id="1120976"/>
    <lineage>
        <taxon>Bacteria</taxon>
        <taxon>Bacillati</taxon>
        <taxon>Bacillota</taxon>
        <taxon>Clostridia</taxon>
        <taxon>Peptostreptococcales</taxon>
        <taxon>Natronincolaceae</taxon>
        <taxon>Alkaliphilus</taxon>
    </lineage>
</organism>
<evidence type="ECO:0000313" key="1">
    <source>
        <dbReference type="EMBL" id="SCX76167.1"/>
    </source>
</evidence>
<dbReference type="Proteomes" id="UP000198636">
    <property type="component" value="Unassembled WGS sequence"/>
</dbReference>
<gene>
    <name evidence="1" type="ORF">SAMN03080606_00085</name>
</gene>
<dbReference type="OrthoDB" id="1954408at2"/>
<keyword evidence="2" id="KW-1185">Reference proteome</keyword>
<accession>A0A1G5AE70</accession>
<evidence type="ECO:0000313" key="2">
    <source>
        <dbReference type="Proteomes" id="UP000198636"/>
    </source>
</evidence>
<dbReference type="RefSeq" id="WP_091538672.1">
    <property type="nucleotide sequence ID" value="NZ_FMUS01000001.1"/>
</dbReference>
<sequence>MIQFKSKEDILKLYVSRYPELDAFAQAELEKEYDYFIKSLKDCTTREEVAAVFEEKIIVNEGKYRRNPQITGVESSPCKDFYQILANYGMIVFFRDNILKD</sequence>